<feature type="chain" id="PRO_5026007357" evidence="1">
    <location>
        <begin position="18"/>
        <end position="85"/>
    </location>
</feature>
<keyword evidence="1" id="KW-0732">Signal</keyword>
<accession>A0A6G0Y9N3</accession>
<dbReference type="EMBL" id="VUJU01005242">
    <property type="protein sequence ID" value="KAF0751830.1"/>
    <property type="molecule type" value="Genomic_DNA"/>
</dbReference>
<comment type="caution">
    <text evidence="2">The sequence shown here is derived from an EMBL/GenBank/DDBJ whole genome shotgun (WGS) entry which is preliminary data.</text>
</comment>
<feature type="signal peptide" evidence="1">
    <location>
        <begin position="1"/>
        <end position="17"/>
    </location>
</feature>
<feature type="non-terminal residue" evidence="2">
    <location>
        <position position="85"/>
    </location>
</feature>
<evidence type="ECO:0000313" key="2">
    <source>
        <dbReference type="EMBL" id="KAF0751830.1"/>
    </source>
</evidence>
<sequence>MLYHMLLNLCLINTIQNVPLVVNFFKTVQDLYKFLMSDSTRYELFIQAQQLKNIKVLDLERLVETQKYCVYQRFPTFLVVRTMNF</sequence>
<reference evidence="2 3" key="1">
    <citation type="submission" date="2019-08" db="EMBL/GenBank/DDBJ databases">
        <title>Whole genome of Aphis craccivora.</title>
        <authorList>
            <person name="Voronova N.V."/>
            <person name="Shulinski R.S."/>
            <person name="Bandarenka Y.V."/>
            <person name="Zhorov D.G."/>
            <person name="Warner D."/>
        </authorList>
    </citation>
    <scope>NUCLEOTIDE SEQUENCE [LARGE SCALE GENOMIC DNA]</scope>
    <source>
        <strain evidence="2">180601</strain>
        <tissue evidence="2">Whole Body</tissue>
    </source>
</reference>
<gene>
    <name evidence="2" type="ORF">FWK35_00012437</name>
</gene>
<protein>
    <submittedName>
        <fullName evidence="2">Zinc finger MYM-type protein 1-like</fullName>
    </submittedName>
</protein>
<proteinExistence type="predicted"/>
<name>A0A6G0Y9N3_APHCR</name>
<organism evidence="2 3">
    <name type="scientific">Aphis craccivora</name>
    <name type="common">Cowpea aphid</name>
    <dbReference type="NCBI Taxonomy" id="307492"/>
    <lineage>
        <taxon>Eukaryota</taxon>
        <taxon>Metazoa</taxon>
        <taxon>Ecdysozoa</taxon>
        <taxon>Arthropoda</taxon>
        <taxon>Hexapoda</taxon>
        <taxon>Insecta</taxon>
        <taxon>Pterygota</taxon>
        <taxon>Neoptera</taxon>
        <taxon>Paraneoptera</taxon>
        <taxon>Hemiptera</taxon>
        <taxon>Sternorrhyncha</taxon>
        <taxon>Aphidomorpha</taxon>
        <taxon>Aphidoidea</taxon>
        <taxon>Aphididae</taxon>
        <taxon>Aphidini</taxon>
        <taxon>Aphis</taxon>
        <taxon>Aphis</taxon>
    </lineage>
</organism>
<dbReference type="Proteomes" id="UP000478052">
    <property type="component" value="Unassembled WGS sequence"/>
</dbReference>
<dbReference type="AlphaFoldDB" id="A0A6G0Y9N3"/>
<evidence type="ECO:0000256" key="1">
    <source>
        <dbReference type="SAM" id="SignalP"/>
    </source>
</evidence>
<evidence type="ECO:0000313" key="3">
    <source>
        <dbReference type="Proteomes" id="UP000478052"/>
    </source>
</evidence>
<keyword evidence="3" id="KW-1185">Reference proteome</keyword>